<evidence type="ECO:0000313" key="9">
    <source>
        <dbReference type="EMBL" id="MBC5995825.1"/>
    </source>
</evidence>
<dbReference type="CDD" id="cd16913">
    <property type="entry name" value="YkuD_like"/>
    <property type="match status" value="1"/>
</dbReference>
<feature type="signal peptide" evidence="7">
    <location>
        <begin position="1"/>
        <end position="28"/>
    </location>
</feature>
<keyword evidence="3 6" id="KW-0133">Cell shape</keyword>
<gene>
    <name evidence="9" type="ORF">H8923_03565</name>
</gene>
<proteinExistence type="predicted"/>
<sequence length="398" mass="44026">MGEFKKKFICILLSLTMIIGLGVHSSFAASSTPEYCIVINTKTNKMGYYKKGKMVKQFSIATGKSSSPTPTGKTKIVNKIKNRPYYSGGIPGGSPRNPLGDRWLGLHLKGTYGTTYAIHGNNNSSSIGKNISGGCIRMHNKDVRWLYDQVPKGTTVIIAKSSKSFVEIAKSYNVKLQSSSQTSTSTSSGTKRSIHEMYKYDAGKGKYLTYINGKGYSRYSYISKKKDTGFIPTTWATKAGLTVSNPSSKNGYKATITNSYIKKYNDANAILKKAKDGKLTSEQIKKELSKLSKVSYSDAKKNVPKVSSKKTLLKNIYINNAGKGKYLTYANGNKYSQYSYLSKDGKTAYITHKSMVKVGLEVTMPTASNKYTMQINNPYIKKYNNVIKELESYTAKVQ</sequence>
<keyword evidence="4 6" id="KW-0573">Peptidoglycan synthesis</keyword>
<dbReference type="PROSITE" id="PS52029">
    <property type="entry name" value="LD_TPASE"/>
    <property type="match status" value="1"/>
</dbReference>
<dbReference type="EMBL" id="JACRWE010000002">
    <property type="protein sequence ID" value="MBC5995825.1"/>
    <property type="molecule type" value="Genomic_DNA"/>
</dbReference>
<protein>
    <submittedName>
        <fullName evidence="9">L,D-transpeptidase</fullName>
    </submittedName>
</protein>
<dbReference type="InterPro" id="IPR038063">
    <property type="entry name" value="Transpep_catalytic_dom"/>
</dbReference>
<name>A0ABR7JLW6_9FIRM</name>
<comment type="caution">
    <text evidence="9">The sequence shown here is derived from an EMBL/GenBank/DDBJ whole genome shotgun (WGS) entry which is preliminary data.</text>
</comment>
<comment type="pathway">
    <text evidence="1 6">Cell wall biogenesis; peptidoglycan biosynthesis.</text>
</comment>
<keyword evidence="2" id="KW-0808">Transferase</keyword>
<feature type="domain" description="L,D-TPase catalytic" evidence="8">
    <location>
        <begin position="35"/>
        <end position="159"/>
    </location>
</feature>
<organism evidence="9 10">
    <name type="scientific">Romboutsia faecis</name>
    <dbReference type="NCBI Taxonomy" id="2764597"/>
    <lineage>
        <taxon>Bacteria</taxon>
        <taxon>Bacillati</taxon>
        <taxon>Bacillota</taxon>
        <taxon>Clostridia</taxon>
        <taxon>Peptostreptococcales</taxon>
        <taxon>Peptostreptococcaceae</taxon>
        <taxon>Romboutsia</taxon>
    </lineage>
</organism>
<keyword evidence="10" id="KW-1185">Reference proteome</keyword>
<evidence type="ECO:0000256" key="1">
    <source>
        <dbReference type="ARBA" id="ARBA00004752"/>
    </source>
</evidence>
<feature type="active site" description="Proton donor/acceptor" evidence="6">
    <location>
        <position position="119"/>
    </location>
</feature>
<evidence type="ECO:0000256" key="5">
    <source>
        <dbReference type="ARBA" id="ARBA00023316"/>
    </source>
</evidence>
<accession>A0ABR7JLW6</accession>
<dbReference type="PANTHER" id="PTHR30582">
    <property type="entry name" value="L,D-TRANSPEPTIDASE"/>
    <property type="match status" value="1"/>
</dbReference>
<dbReference type="Pfam" id="PF03734">
    <property type="entry name" value="YkuD"/>
    <property type="match status" value="1"/>
</dbReference>
<dbReference type="InterPro" id="IPR005490">
    <property type="entry name" value="LD_TPept_cat_dom"/>
</dbReference>
<dbReference type="SUPFAM" id="SSF141523">
    <property type="entry name" value="L,D-transpeptidase catalytic domain-like"/>
    <property type="match status" value="1"/>
</dbReference>
<evidence type="ECO:0000256" key="3">
    <source>
        <dbReference type="ARBA" id="ARBA00022960"/>
    </source>
</evidence>
<evidence type="ECO:0000313" key="10">
    <source>
        <dbReference type="Proteomes" id="UP000609849"/>
    </source>
</evidence>
<evidence type="ECO:0000256" key="2">
    <source>
        <dbReference type="ARBA" id="ARBA00022679"/>
    </source>
</evidence>
<feature type="chain" id="PRO_5046425481" evidence="7">
    <location>
        <begin position="29"/>
        <end position="398"/>
    </location>
</feature>
<evidence type="ECO:0000256" key="4">
    <source>
        <dbReference type="ARBA" id="ARBA00022984"/>
    </source>
</evidence>
<reference evidence="9 10" key="1">
    <citation type="submission" date="2020-08" db="EMBL/GenBank/DDBJ databases">
        <authorList>
            <person name="Liu C."/>
            <person name="Sun Q."/>
        </authorList>
    </citation>
    <scope>NUCLEOTIDE SEQUENCE [LARGE SCALE GENOMIC DNA]</scope>
    <source>
        <strain evidence="9 10">NSJ-18</strain>
    </source>
</reference>
<dbReference type="PANTHER" id="PTHR30582:SF4">
    <property type="entry name" value="L,D-TRANSPEPTIDASE YQJB-RELATED"/>
    <property type="match status" value="1"/>
</dbReference>
<evidence type="ECO:0000259" key="8">
    <source>
        <dbReference type="PROSITE" id="PS52029"/>
    </source>
</evidence>
<dbReference type="InterPro" id="IPR050979">
    <property type="entry name" value="LD-transpeptidase"/>
</dbReference>
<keyword evidence="7" id="KW-0732">Signal</keyword>
<feature type="active site" description="Nucleophile" evidence="6">
    <location>
        <position position="135"/>
    </location>
</feature>
<keyword evidence="5 6" id="KW-0961">Cell wall biogenesis/degradation</keyword>
<evidence type="ECO:0000256" key="6">
    <source>
        <dbReference type="PROSITE-ProRule" id="PRU01373"/>
    </source>
</evidence>
<evidence type="ECO:0000256" key="7">
    <source>
        <dbReference type="SAM" id="SignalP"/>
    </source>
</evidence>
<dbReference type="Gene3D" id="2.40.440.10">
    <property type="entry name" value="L,D-transpeptidase catalytic domain-like"/>
    <property type="match status" value="1"/>
</dbReference>
<dbReference type="Proteomes" id="UP000609849">
    <property type="component" value="Unassembled WGS sequence"/>
</dbReference>